<dbReference type="GO" id="GO:0048791">
    <property type="term" value="P:calcium ion-regulated exocytosis of neurotransmitter"/>
    <property type="evidence" value="ECO:0007669"/>
    <property type="project" value="TreeGrafter"/>
</dbReference>
<sequence length="287" mass="33151">MGNKNCTAWNSILFPENEEEERLNEWLKSTTSSPMTWEYTPSFPSGADILPVQPVYKPDVRELRFRHENEKDKLRKDRDSRGKGSENDVEEVGNGQTLMNGSDTNRNFTKLEKKENTKTHDERETDTSRKQNPKRRFPTGRVYISISHDPITRRIKVAVIKAKNLSCKQIGPKDNCGINCAASYMDVSLYEGDQVWQSFTTAIKKGYSQVLYYENFAFDTNNLNLREVSLVITARHSHKQHFIKHSHDIGKIILQAQMNDDTMIDSHLVEAVVKPGITLYKWHTLWS</sequence>
<feature type="region of interest" description="Disordered" evidence="1">
    <location>
        <begin position="63"/>
        <end position="138"/>
    </location>
</feature>
<dbReference type="GO" id="GO:0030276">
    <property type="term" value="F:clathrin binding"/>
    <property type="evidence" value="ECO:0007669"/>
    <property type="project" value="TreeGrafter"/>
</dbReference>
<dbReference type="PROSITE" id="PS50004">
    <property type="entry name" value="C2"/>
    <property type="match status" value="1"/>
</dbReference>
<reference evidence="4 5" key="1">
    <citation type="submission" date="2025-04" db="UniProtKB">
        <authorList>
            <consortium name="RefSeq"/>
        </authorList>
    </citation>
    <scope>IDENTIFICATION</scope>
    <source>
        <tissue evidence="4 5">Tentacle</tissue>
    </source>
</reference>
<dbReference type="GO" id="GO:0005886">
    <property type="term" value="C:plasma membrane"/>
    <property type="evidence" value="ECO:0007669"/>
    <property type="project" value="TreeGrafter"/>
</dbReference>
<dbReference type="RefSeq" id="XP_031562687.1">
    <property type="nucleotide sequence ID" value="XM_031706827.1"/>
</dbReference>
<dbReference type="GO" id="GO:0030424">
    <property type="term" value="C:axon"/>
    <property type="evidence" value="ECO:0007669"/>
    <property type="project" value="TreeGrafter"/>
</dbReference>
<dbReference type="KEGG" id="aten:116298396"/>
<gene>
    <name evidence="4 5 6 7 8" type="primary">LOC116298396</name>
</gene>
<feature type="compositionally biased region" description="Basic and acidic residues" evidence="1">
    <location>
        <begin position="109"/>
        <end position="129"/>
    </location>
</feature>
<evidence type="ECO:0000313" key="7">
    <source>
        <dbReference type="RefSeq" id="XP_031562689.1"/>
    </source>
</evidence>
<keyword evidence="3" id="KW-1185">Reference proteome</keyword>
<dbReference type="SUPFAM" id="SSF49562">
    <property type="entry name" value="C2 domain (Calcium/lipid-binding domain, CaLB)"/>
    <property type="match status" value="1"/>
</dbReference>
<dbReference type="Proteomes" id="UP000515163">
    <property type="component" value="Unplaced"/>
</dbReference>
<dbReference type="GO" id="GO:0000149">
    <property type="term" value="F:SNARE binding"/>
    <property type="evidence" value="ECO:0007669"/>
    <property type="project" value="TreeGrafter"/>
</dbReference>
<protein>
    <submittedName>
        <fullName evidence="4 5">Uncharacterized protein LOC116298396</fullName>
    </submittedName>
</protein>
<dbReference type="RefSeq" id="XP_031562686.1">
    <property type="nucleotide sequence ID" value="XM_031706826.1"/>
</dbReference>
<evidence type="ECO:0000313" key="4">
    <source>
        <dbReference type="RefSeq" id="XP_031562686.1"/>
    </source>
</evidence>
<dbReference type="GO" id="GO:0005544">
    <property type="term" value="F:calcium-dependent phospholipid binding"/>
    <property type="evidence" value="ECO:0007669"/>
    <property type="project" value="TreeGrafter"/>
</dbReference>
<feature type="compositionally biased region" description="Polar residues" evidence="1">
    <location>
        <begin position="94"/>
        <end position="108"/>
    </location>
</feature>
<evidence type="ECO:0000313" key="8">
    <source>
        <dbReference type="RefSeq" id="XP_031562690.1"/>
    </source>
</evidence>
<dbReference type="GO" id="GO:0070382">
    <property type="term" value="C:exocytic vesicle"/>
    <property type="evidence" value="ECO:0007669"/>
    <property type="project" value="TreeGrafter"/>
</dbReference>
<dbReference type="InterPro" id="IPR000008">
    <property type="entry name" value="C2_dom"/>
</dbReference>
<dbReference type="InterPro" id="IPR035892">
    <property type="entry name" value="C2_domain_sf"/>
</dbReference>
<dbReference type="PANTHER" id="PTHR10024">
    <property type="entry name" value="SYNAPTOTAGMIN"/>
    <property type="match status" value="1"/>
</dbReference>
<dbReference type="Gene3D" id="2.60.40.150">
    <property type="entry name" value="C2 domain"/>
    <property type="match status" value="1"/>
</dbReference>
<dbReference type="GO" id="GO:0001786">
    <property type="term" value="F:phosphatidylserine binding"/>
    <property type="evidence" value="ECO:0007669"/>
    <property type="project" value="TreeGrafter"/>
</dbReference>
<accession>A0A6P8I5K6</accession>
<evidence type="ECO:0000256" key="1">
    <source>
        <dbReference type="SAM" id="MobiDB-lite"/>
    </source>
</evidence>
<proteinExistence type="predicted"/>
<dbReference type="GO" id="GO:0005509">
    <property type="term" value="F:calcium ion binding"/>
    <property type="evidence" value="ECO:0007669"/>
    <property type="project" value="TreeGrafter"/>
</dbReference>
<dbReference type="RefSeq" id="XP_031562688.1">
    <property type="nucleotide sequence ID" value="XM_031706828.1"/>
</dbReference>
<dbReference type="OrthoDB" id="5951573at2759"/>
<evidence type="ECO:0000313" key="5">
    <source>
        <dbReference type="RefSeq" id="XP_031562687.1"/>
    </source>
</evidence>
<evidence type="ECO:0000313" key="3">
    <source>
        <dbReference type="Proteomes" id="UP000515163"/>
    </source>
</evidence>
<evidence type="ECO:0000259" key="2">
    <source>
        <dbReference type="PROSITE" id="PS50004"/>
    </source>
</evidence>
<feature type="compositionally biased region" description="Basic and acidic residues" evidence="1">
    <location>
        <begin position="63"/>
        <end position="86"/>
    </location>
</feature>
<organism evidence="3 4">
    <name type="scientific">Actinia tenebrosa</name>
    <name type="common">Australian red waratah sea anemone</name>
    <dbReference type="NCBI Taxonomy" id="6105"/>
    <lineage>
        <taxon>Eukaryota</taxon>
        <taxon>Metazoa</taxon>
        <taxon>Cnidaria</taxon>
        <taxon>Anthozoa</taxon>
        <taxon>Hexacorallia</taxon>
        <taxon>Actiniaria</taxon>
        <taxon>Actiniidae</taxon>
        <taxon>Actinia</taxon>
    </lineage>
</organism>
<name>A0A6P8I5K6_ACTTE</name>
<dbReference type="PANTHER" id="PTHR10024:SF344">
    <property type="entry name" value="SYNAPTOTAGMIN-7"/>
    <property type="match status" value="1"/>
</dbReference>
<dbReference type="GO" id="GO:0098793">
    <property type="term" value="C:presynapse"/>
    <property type="evidence" value="ECO:0007669"/>
    <property type="project" value="GOC"/>
</dbReference>
<dbReference type="AlphaFoldDB" id="A0A6P8I5K6"/>
<dbReference type="RefSeq" id="XP_031562689.1">
    <property type="nucleotide sequence ID" value="XM_031706829.1"/>
</dbReference>
<dbReference type="RefSeq" id="XP_031562690.1">
    <property type="nucleotide sequence ID" value="XM_031706830.1"/>
</dbReference>
<dbReference type="GeneID" id="116298396"/>
<dbReference type="GO" id="GO:0006906">
    <property type="term" value="P:vesicle fusion"/>
    <property type="evidence" value="ECO:0007669"/>
    <property type="project" value="TreeGrafter"/>
</dbReference>
<evidence type="ECO:0000313" key="6">
    <source>
        <dbReference type="RefSeq" id="XP_031562688.1"/>
    </source>
</evidence>
<feature type="domain" description="C2" evidence="2">
    <location>
        <begin position="138"/>
        <end position="273"/>
    </location>
</feature>